<evidence type="ECO:0000256" key="18">
    <source>
        <dbReference type="PIRSR" id="PIRSR006769-3"/>
    </source>
</evidence>
<evidence type="ECO:0000313" key="20">
    <source>
        <dbReference type="EMBL" id="MBE9076211.1"/>
    </source>
</evidence>
<keyword evidence="21" id="KW-1185">Reference proteome</keyword>
<keyword evidence="7 15" id="KW-0479">Metal-binding</keyword>
<feature type="active site" description="Proton donor" evidence="16">
    <location>
        <position position="59"/>
    </location>
</feature>
<evidence type="ECO:0000256" key="2">
    <source>
        <dbReference type="ARBA" id="ARBA00004882"/>
    </source>
</evidence>
<keyword evidence="9 15" id="KW-0862">Zinc</keyword>
<dbReference type="FunFam" id="3.40.140.10:FF:000025">
    <property type="entry name" value="Riboflavin biosynthesis protein RibD"/>
    <property type="match status" value="1"/>
</dbReference>
<dbReference type="AlphaFoldDB" id="A0A8J7A8Y6"/>
<dbReference type="InterPro" id="IPR004794">
    <property type="entry name" value="Eubact_RibD"/>
</dbReference>
<feature type="binding site" evidence="18">
    <location>
        <position position="91"/>
    </location>
    <ligand>
        <name>Zn(2+)</name>
        <dbReference type="ChEBI" id="CHEBI:29105"/>
        <note>catalytic</note>
    </ligand>
</feature>
<evidence type="ECO:0000256" key="12">
    <source>
        <dbReference type="ARBA" id="ARBA00023268"/>
    </source>
</evidence>
<dbReference type="PIRSF" id="PIRSF006769">
    <property type="entry name" value="RibD"/>
    <property type="match status" value="1"/>
</dbReference>
<dbReference type="PROSITE" id="PS51747">
    <property type="entry name" value="CYT_DCMP_DEAMINASES_2"/>
    <property type="match status" value="1"/>
</dbReference>
<feature type="binding site" evidence="17">
    <location>
        <position position="190"/>
    </location>
    <ligand>
        <name>substrate</name>
    </ligand>
</feature>
<dbReference type="UniPathway" id="UPA00275">
    <property type="reaction ID" value="UER00401"/>
</dbReference>
<dbReference type="InterPro" id="IPR002734">
    <property type="entry name" value="RibDG_C"/>
</dbReference>
<dbReference type="EC" id="3.5.4.26" evidence="15"/>
<feature type="binding site" evidence="17">
    <location>
        <position position="210"/>
    </location>
    <ligand>
        <name>substrate</name>
    </ligand>
</feature>
<dbReference type="InterPro" id="IPR016192">
    <property type="entry name" value="APOBEC/CMP_deaminase_Zn-bd"/>
</dbReference>
<evidence type="ECO:0000256" key="5">
    <source>
        <dbReference type="ARBA" id="ARBA00007417"/>
    </source>
</evidence>
<keyword evidence="6 15" id="KW-0686">Riboflavin biosynthesis</keyword>
<dbReference type="NCBIfam" id="TIGR00326">
    <property type="entry name" value="eubact_ribD"/>
    <property type="match status" value="1"/>
</dbReference>
<comment type="similarity">
    <text evidence="5 15">In the C-terminal section; belongs to the HTP reductase family.</text>
</comment>
<evidence type="ECO:0000256" key="11">
    <source>
        <dbReference type="ARBA" id="ARBA00023002"/>
    </source>
</evidence>
<comment type="catalytic activity">
    <reaction evidence="14 15">
        <text>2,5-diamino-6-hydroxy-4-(5-phosphoribosylamino)-pyrimidine + H2O + H(+) = 5-amino-6-(5-phospho-D-ribosylamino)uracil + NH4(+)</text>
        <dbReference type="Rhea" id="RHEA:21868"/>
        <dbReference type="ChEBI" id="CHEBI:15377"/>
        <dbReference type="ChEBI" id="CHEBI:15378"/>
        <dbReference type="ChEBI" id="CHEBI:28938"/>
        <dbReference type="ChEBI" id="CHEBI:58453"/>
        <dbReference type="ChEBI" id="CHEBI:58614"/>
        <dbReference type="EC" id="3.5.4.26"/>
    </reaction>
</comment>
<keyword evidence="12" id="KW-0511">Multifunctional enzyme</keyword>
<dbReference type="Pfam" id="PF01872">
    <property type="entry name" value="RibD_C"/>
    <property type="match status" value="1"/>
</dbReference>
<proteinExistence type="inferred from homology"/>
<dbReference type="PANTHER" id="PTHR38011:SF7">
    <property type="entry name" value="2,5-DIAMINO-6-RIBOSYLAMINO-4(3H)-PYRIMIDINONE 5'-PHOSPHATE REDUCTASE"/>
    <property type="match status" value="1"/>
</dbReference>
<dbReference type="EC" id="1.1.1.193" evidence="15"/>
<dbReference type="RefSeq" id="WP_193904876.1">
    <property type="nucleotide sequence ID" value="NZ_JADEXG010000004.1"/>
</dbReference>
<dbReference type="EMBL" id="JADEXG010000004">
    <property type="protein sequence ID" value="MBE9076211.1"/>
    <property type="molecule type" value="Genomic_DNA"/>
</dbReference>
<dbReference type="GO" id="GO:0008835">
    <property type="term" value="F:diaminohydroxyphosphoribosylaminopyrimidine deaminase activity"/>
    <property type="evidence" value="ECO:0007669"/>
    <property type="project" value="UniProtKB-EC"/>
</dbReference>
<comment type="catalytic activity">
    <reaction evidence="13 15">
        <text>5-amino-6-(5-phospho-D-ribitylamino)uracil + NADP(+) = 5-amino-6-(5-phospho-D-ribosylamino)uracil + NADPH + H(+)</text>
        <dbReference type="Rhea" id="RHEA:17845"/>
        <dbReference type="ChEBI" id="CHEBI:15378"/>
        <dbReference type="ChEBI" id="CHEBI:57783"/>
        <dbReference type="ChEBI" id="CHEBI:58349"/>
        <dbReference type="ChEBI" id="CHEBI:58421"/>
        <dbReference type="ChEBI" id="CHEBI:58453"/>
        <dbReference type="EC" id="1.1.1.193"/>
    </reaction>
</comment>
<evidence type="ECO:0000256" key="8">
    <source>
        <dbReference type="ARBA" id="ARBA00022801"/>
    </source>
</evidence>
<comment type="function">
    <text evidence="1 15">Converts 2,5-diamino-6-(ribosylamino)-4(3h)-pyrimidinone 5'-phosphate into 5-amino-6-(ribosylamino)-2,4(1h,3h)-pyrimidinedione 5'-phosphate.</text>
</comment>
<dbReference type="GO" id="GO:0008270">
    <property type="term" value="F:zinc ion binding"/>
    <property type="evidence" value="ECO:0007669"/>
    <property type="project" value="InterPro"/>
</dbReference>
<dbReference type="GO" id="GO:0008703">
    <property type="term" value="F:5-amino-6-(5-phosphoribosylamino)uracil reductase activity"/>
    <property type="evidence" value="ECO:0007669"/>
    <property type="project" value="UniProtKB-EC"/>
</dbReference>
<feature type="binding site" evidence="17">
    <location>
        <position position="174"/>
    </location>
    <ligand>
        <name>substrate</name>
    </ligand>
</feature>
<evidence type="ECO:0000256" key="16">
    <source>
        <dbReference type="PIRSR" id="PIRSR006769-1"/>
    </source>
</evidence>
<feature type="binding site" evidence="17">
    <location>
        <position position="160"/>
    </location>
    <ligand>
        <name>NADP(+)</name>
        <dbReference type="ChEBI" id="CHEBI:58349"/>
    </ligand>
</feature>
<protein>
    <recommendedName>
        <fullName evidence="15">Riboflavin biosynthesis protein RibD</fullName>
    </recommendedName>
    <domain>
        <recommendedName>
            <fullName evidence="15">Diaminohydroxyphosphoribosylaminopyrimidine deaminase</fullName>
            <shortName evidence="15">DRAP deaminase</shortName>
            <ecNumber evidence="15">3.5.4.26</ecNumber>
        </recommendedName>
        <alternativeName>
            <fullName evidence="15">Riboflavin-specific deaminase</fullName>
        </alternativeName>
    </domain>
    <domain>
        <recommendedName>
            <fullName evidence="15">5-amino-6-(5-phosphoribosylamino)uracil reductase</fullName>
            <ecNumber evidence="15">1.1.1.193</ecNumber>
        </recommendedName>
        <alternativeName>
            <fullName evidence="15">HTP reductase</fullName>
        </alternativeName>
    </domain>
</protein>
<comment type="cofactor">
    <cofactor evidence="15 18">
        <name>Zn(2+)</name>
        <dbReference type="ChEBI" id="CHEBI:29105"/>
    </cofactor>
    <text evidence="15 18">Binds 1 zinc ion.</text>
</comment>
<evidence type="ECO:0000256" key="7">
    <source>
        <dbReference type="ARBA" id="ARBA00022723"/>
    </source>
</evidence>
<evidence type="ECO:0000259" key="19">
    <source>
        <dbReference type="PROSITE" id="PS51747"/>
    </source>
</evidence>
<dbReference type="SUPFAM" id="SSF53927">
    <property type="entry name" value="Cytidine deaminase-like"/>
    <property type="match status" value="1"/>
</dbReference>
<dbReference type="Gene3D" id="3.40.140.10">
    <property type="entry name" value="Cytidine Deaminase, domain 2"/>
    <property type="match status" value="1"/>
</dbReference>
<evidence type="ECO:0000313" key="21">
    <source>
        <dbReference type="Proteomes" id="UP000636505"/>
    </source>
</evidence>
<feature type="domain" description="CMP/dCMP-type deaminase" evidence="19">
    <location>
        <begin position="8"/>
        <end position="129"/>
    </location>
</feature>
<organism evidence="20 21">
    <name type="scientific">Vasconcelosia minhoensis LEGE 07310</name>
    <dbReference type="NCBI Taxonomy" id="915328"/>
    <lineage>
        <taxon>Bacteria</taxon>
        <taxon>Bacillati</taxon>
        <taxon>Cyanobacteriota</taxon>
        <taxon>Cyanophyceae</taxon>
        <taxon>Nodosilineales</taxon>
        <taxon>Cymatolegaceae</taxon>
        <taxon>Vasconcelosia</taxon>
        <taxon>Vasconcelosia minhoensis</taxon>
    </lineage>
</organism>
<dbReference type="Proteomes" id="UP000636505">
    <property type="component" value="Unassembled WGS sequence"/>
</dbReference>
<dbReference type="CDD" id="cd01284">
    <property type="entry name" value="Riboflavin_deaminase-reductase"/>
    <property type="match status" value="1"/>
</dbReference>
<feature type="binding site" evidence="17">
    <location>
        <position position="202"/>
    </location>
    <ligand>
        <name>NADP(+)</name>
        <dbReference type="ChEBI" id="CHEBI:58349"/>
    </ligand>
</feature>
<dbReference type="InterPro" id="IPR011549">
    <property type="entry name" value="RibD_C"/>
</dbReference>
<dbReference type="InterPro" id="IPR050765">
    <property type="entry name" value="Riboflavin_Biosynth_HTPR"/>
</dbReference>
<comment type="pathway">
    <text evidence="2 15">Cofactor biosynthesis; riboflavin biosynthesis; 5-amino-6-(D-ribitylamino)uracil from GTP: step 2/4.</text>
</comment>
<dbReference type="GO" id="GO:0009231">
    <property type="term" value="P:riboflavin biosynthetic process"/>
    <property type="evidence" value="ECO:0007669"/>
    <property type="project" value="UniProtKB-UniPathway"/>
</dbReference>
<comment type="caution">
    <text evidence="20">The sequence shown here is derived from an EMBL/GenBank/DDBJ whole genome shotgun (WGS) entry which is preliminary data.</text>
</comment>
<name>A0A8J7A8Y6_9CYAN</name>
<comment type="pathway">
    <text evidence="3 15">Cofactor biosynthesis; riboflavin biosynthesis; 5-amino-6-(D-ribitylamino)uracil from GTP: step 3/4.</text>
</comment>
<evidence type="ECO:0000256" key="13">
    <source>
        <dbReference type="ARBA" id="ARBA00049861"/>
    </source>
</evidence>
<gene>
    <name evidence="20" type="primary">ribD</name>
    <name evidence="20" type="ORF">IQ241_02685</name>
</gene>
<sequence>MASFDPLSTHTPFMQRCCQLAQRAAGYTAPNPLVGSVIVQQGQIVGEGFHSRAGESHAEVFALRAAGDQAQGATLYVNLEPCNHHGRTPPCTEAIIQAQVSRVVIGMADPNPEASGGIERLRAAGIEVMVGIEEAACRQLNEAFIHRIQHHWPFGILKYAMTLDGKIATATGHSAWVTGQAARQRVHQLRGVCDAVIVGGNTVRQDNPQLTSHGECDRNPLRVVMSRRLELPKAAHLWQVDTAPTLVFTQPNSSRDFQKVLRQRGVEVVTLTELTPATVMAHLYERGLLSVLWECGGTLAAEAIRQGAVQKVWAFIAPKLIGGTTAPGPVGELGLTQMTAALPLSQVSFSSVGSDICVEGYLVPTPAATQSKAQPKLPLEELGA</sequence>
<feature type="binding site" evidence="17">
    <location>
        <position position="176"/>
    </location>
    <ligand>
        <name>NADP(+)</name>
        <dbReference type="ChEBI" id="CHEBI:58349"/>
    </ligand>
</feature>
<dbReference type="InterPro" id="IPR024072">
    <property type="entry name" value="DHFR-like_dom_sf"/>
</dbReference>
<feature type="binding site" evidence="17">
    <location>
        <position position="294"/>
    </location>
    <ligand>
        <name>substrate</name>
    </ligand>
</feature>
<dbReference type="GO" id="GO:0050661">
    <property type="term" value="F:NADP binding"/>
    <property type="evidence" value="ECO:0007669"/>
    <property type="project" value="InterPro"/>
</dbReference>
<dbReference type="Gene3D" id="3.40.430.10">
    <property type="entry name" value="Dihydrofolate Reductase, subunit A"/>
    <property type="match status" value="1"/>
</dbReference>
<reference evidence="20" key="1">
    <citation type="submission" date="2020-10" db="EMBL/GenBank/DDBJ databases">
        <authorList>
            <person name="Castelo-Branco R."/>
            <person name="Eusebio N."/>
            <person name="Adriana R."/>
            <person name="Vieira A."/>
            <person name="Brugerolle De Fraissinette N."/>
            <person name="Rezende De Castro R."/>
            <person name="Schneider M.P."/>
            <person name="Vasconcelos V."/>
            <person name="Leao P.N."/>
        </authorList>
    </citation>
    <scope>NUCLEOTIDE SEQUENCE</scope>
    <source>
        <strain evidence="20">LEGE 07310</strain>
    </source>
</reference>
<keyword evidence="8 15" id="KW-0378">Hydrolase</keyword>
<feature type="binding site" evidence="18">
    <location>
        <position position="82"/>
    </location>
    <ligand>
        <name>Zn(2+)</name>
        <dbReference type="ChEBI" id="CHEBI:29105"/>
        <note>catalytic</note>
    </ligand>
</feature>
<dbReference type="Pfam" id="PF00383">
    <property type="entry name" value="dCMP_cyt_deam_1"/>
    <property type="match status" value="1"/>
</dbReference>
<dbReference type="SUPFAM" id="SSF53597">
    <property type="entry name" value="Dihydrofolate reductase-like"/>
    <property type="match status" value="1"/>
</dbReference>
<evidence type="ECO:0000256" key="17">
    <source>
        <dbReference type="PIRSR" id="PIRSR006769-2"/>
    </source>
</evidence>
<evidence type="ECO:0000256" key="9">
    <source>
        <dbReference type="ARBA" id="ARBA00022833"/>
    </source>
</evidence>
<evidence type="ECO:0000256" key="1">
    <source>
        <dbReference type="ARBA" id="ARBA00002151"/>
    </source>
</evidence>
<dbReference type="PROSITE" id="PS00903">
    <property type="entry name" value="CYT_DCMP_DEAMINASES_1"/>
    <property type="match status" value="1"/>
</dbReference>
<evidence type="ECO:0000256" key="3">
    <source>
        <dbReference type="ARBA" id="ARBA00004910"/>
    </source>
</evidence>
<dbReference type="InterPro" id="IPR002125">
    <property type="entry name" value="CMP_dCMP_dom"/>
</dbReference>
<keyword evidence="11 15" id="KW-0560">Oxidoreductase</keyword>
<dbReference type="InterPro" id="IPR016193">
    <property type="entry name" value="Cytidine_deaminase-like"/>
</dbReference>
<dbReference type="PANTHER" id="PTHR38011">
    <property type="entry name" value="DIHYDROFOLATE REDUCTASE FAMILY PROTEIN (AFU_ORTHOLOGUE AFUA_8G06820)"/>
    <property type="match status" value="1"/>
</dbReference>
<evidence type="ECO:0000256" key="15">
    <source>
        <dbReference type="PIRNR" id="PIRNR006769"/>
    </source>
</evidence>
<evidence type="ECO:0000256" key="4">
    <source>
        <dbReference type="ARBA" id="ARBA00005259"/>
    </source>
</evidence>
<evidence type="ECO:0000256" key="14">
    <source>
        <dbReference type="ARBA" id="ARBA00049886"/>
    </source>
</evidence>
<feature type="binding site" evidence="17">
    <location>
        <position position="206"/>
    </location>
    <ligand>
        <name>substrate</name>
    </ligand>
</feature>
<dbReference type="NCBIfam" id="TIGR00227">
    <property type="entry name" value="ribD_Cterm"/>
    <property type="match status" value="1"/>
</dbReference>
<accession>A0A8J7A8Y6</accession>
<evidence type="ECO:0000256" key="10">
    <source>
        <dbReference type="ARBA" id="ARBA00022857"/>
    </source>
</evidence>
<comment type="similarity">
    <text evidence="4 15">In the N-terminal section; belongs to the cytidine and deoxycytidylate deaminase family.</text>
</comment>
<feature type="binding site" evidence="18">
    <location>
        <position position="57"/>
    </location>
    <ligand>
        <name>Zn(2+)</name>
        <dbReference type="ChEBI" id="CHEBI:29105"/>
        <note>catalytic</note>
    </ligand>
</feature>
<evidence type="ECO:0000256" key="6">
    <source>
        <dbReference type="ARBA" id="ARBA00022619"/>
    </source>
</evidence>
<keyword evidence="10 15" id="KW-0521">NADP</keyword>